<protein>
    <submittedName>
        <fullName evidence="1">Uncharacterized protein</fullName>
    </submittedName>
</protein>
<dbReference type="AlphaFoldDB" id="A0AAJ6HUM3"/>
<proteinExistence type="predicted"/>
<dbReference type="RefSeq" id="WP_306271739.1">
    <property type="nucleotide sequence ID" value="NZ_CP130472.1"/>
</dbReference>
<gene>
    <name evidence="1" type="ORF">Q3V37_24370</name>
</gene>
<evidence type="ECO:0000313" key="1">
    <source>
        <dbReference type="EMBL" id="WLS44494.1"/>
    </source>
</evidence>
<keyword evidence="2" id="KW-1185">Reference proteome</keyword>
<dbReference type="EMBL" id="CP130472">
    <property type="protein sequence ID" value="WLS44494.1"/>
    <property type="molecule type" value="Genomic_DNA"/>
</dbReference>
<sequence length="111" mass="12460">MAGIIVLRPGVDWTATGGLFDWTLEFVIPRITDREAAERLQEIVDNNLRSLWIEDLSARAQQEIVDHWRDGLIAAGQQQLPDTDQKATVLRRLQELVEATYTAGFPGQVSS</sequence>
<organism evidence="1 2">
    <name type="scientific">Micromonospora profundi</name>
    <dbReference type="NCBI Taxonomy" id="1420889"/>
    <lineage>
        <taxon>Bacteria</taxon>
        <taxon>Bacillati</taxon>
        <taxon>Actinomycetota</taxon>
        <taxon>Actinomycetes</taxon>
        <taxon>Micromonosporales</taxon>
        <taxon>Micromonosporaceae</taxon>
        <taxon>Micromonospora</taxon>
    </lineage>
</organism>
<dbReference type="Proteomes" id="UP001235874">
    <property type="component" value="Chromosome"/>
</dbReference>
<dbReference type="KEGG" id="mprn:Q3V37_24370"/>
<name>A0AAJ6HUM3_9ACTN</name>
<reference evidence="1 2" key="1">
    <citation type="submission" date="2023-07" db="EMBL/GenBank/DDBJ databases">
        <title>Micromonospora profundi TRM 95458 converts glycerol to a new osmotic compound.</title>
        <authorList>
            <person name="Lu D."/>
        </authorList>
    </citation>
    <scope>NUCLEOTIDE SEQUENCE [LARGE SCALE GENOMIC DNA]</scope>
    <source>
        <strain evidence="1 2">TRM95458</strain>
    </source>
</reference>
<accession>A0AAJ6HUM3</accession>
<evidence type="ECO:0000313" key="2">
    <source>
        <dbReference type="Proteomes" id="UP001235874"/>
    </source>
</evidence>